<name>A0ACC2SIB5_9FUNG</name>
<comment type="caution">
    <text evidence="1">The sequence shown here is derived from an EMBL/GenBank/DDBJ whole genome shotgun (WGS) entry which is preliminary data.</text>
</comment>
<reference evidence="1" key="1">
    <citation type="submission" date="2022-04" db="EMBL/GenBank/DDBJ databases">
        <title>Genome of the entomopathogenic fungus Entomophthora muscae.</title>
        <authorList>
            <person name="Elya C."/>
            <person name="Lovett B.R."/>
            <person name="Lee E."/>
            <person name="Macias A.M."/>
            <person name="Hajek A.E."/>
            <person name="De Bivort B.L."/>
            <person name="Kasson M.T."/>
            <person name="De Fine Licht H.H."/>
            <person name="Stajich J.E."/>
        </authorList>
    </citation>
    <scope>NUCLEOTIDE SEQUENCE</scope>
    <source>
        <strain evidence="1">Berkeley</strain>
    </source>
</reference>
<keyword evidence="2" id="KW-1185">Reference proteome</keyword>
<proteinExistence type="predicted"/>
<gene>
    <name evidence="1" type="ORF">DSO57_1016132</name>
</gene>
<protein>
    <submittedName>
        <fullName evidence="1">Uncharacterized protein</fullName>
    </submittedName>
</protein>
<accession>A0ACC2SIB5</accession>
<dbReference type="Proteomes" id="UP001165960">
    <property type="component" value="Unassembled WGS sequence"/>
</dbReference>
<sequence length="88" mass="9192">MALGCHATPLGNVSVPPALLELLLILGRPNQAPLAHGAVDFLHNGGRVDCSWGNLIPAQATQVGCHNFMGNFAVIVLRLGRWATGIVA</sequence>
<dbReference type="EMBL" id="QTSX02005035">
    <property type="protein sequence ID" value="KAJ9061896.1"/>
    <property type="molecule type" value="Genomic_DNA"/>
</dbReference>
<evidence type="ECO:0000313" key="1">
    <source>
        <dbReference type="EMBL" id="KAJ9061896.1"/>
    </source>
</evidence>
<evidence type="ECO:0000313" key="2">
    <source>
        <dbReference type="Proteomes" id="UP001165960"/>
    </source>
</evidence>
<organism evidence="1 2">
    <name type="scientific">Entomophthora muscae</name>
    <dbReference type="NCBI Taxonomy" id="34485"/>
    <lineage>
        <taxon>Eukaryota</taxon>
        <taxon>Fungi</taxon>
        <taxon>Fungi incertae sedis</taxon>
        <taxon>Zoopagomycota</taxon>
        <taxon>Entomophthoromycotina</taxon>
        <taxon>Entomophthoromycetes</taxon>
        <taxon>Entomophthorales</taxon>
        <taxon>Entomophthoraceae</taxon>
        <taxon>Entomophthora</taxon>
    </lineage>
</organism>